<reference evidence="1" key="3">
    <citation type="submission" date="2025-09" db="UniProtKB">
        <authorList>
            <consortium name="Ensembl"/>
        </authorList>
    </citation>
    <scope>IDENTIFICATION</scope>
    <source>
        <strain evidence="1">Glennie</strain>
    </source>
</reference>
<proteinExistence type="predicted"/>
<dbReference type="Proteomes" id="UP000002279">
    <property type="component" value="Chromosome 2"/>
</dbReference>
<keyword evidence="2" id="KW-1185">Reference proteome</keyword>
<accession>A0A6I8PCN5</accession>
<name>A0A6I8PCN5_ORNAN</name>
<reference evidence="1 2" key="1">
    <citation type="journal article" date="2008" name="Nature">
        <title>Genome analysis of the platypus reveals unique signatures of evolution.</title>
        <authorList>
            <person name="Warren W.C."/>
            <person name="Hillier L.W."/>
            <person name="Marshall Graves J.A."/>
            <person name="Birney E."/>
            <person name="Ponting C.P."/>
            <person name="Grutzner F."/>
            <person name="Belov K."/>
            <person name="Miller W."/>
            <person name="Clarke L."/>
            <person name="Chinwalla A.T."/>
            <person name="Yang S.P."/>
            <person name="Heger A."/>
            <person name="Locke D.P."/>
            <person name="Miethke P."/>
            <person name="Waters P.D."/>
            <person name="Veyrunes F."/>
            <person name="Fulton L."/>
            <person name="Fulton B."/>
            <person name="Graves T."/>
            <person name="Wallis J."/>
            <person name="Puente X.S."/>
            <person name="Lopez-Otin C."/>
            <person name="Ordonez G.R."/>
            <person name="Eichler E.E."/>
            <person name="Chen L."/>
            <person name="Cheng Z."/>
            <person name="Deakin J.E."/>
            <person name="Alsop A."/>
            <person name="Thompson K."/>
            <person name="Kirby P."/>
            <person name="Papenfuss A.T."/>
            <person name="Wakefield M.J."/>
            <person name="Olender T."/>
            <person name="Lancet D."/>
            <person name="Huttley G.A."/>
            <person name="Smit A.F."/>
            <person name="Pask A."/>
            <person name="Temple-Smith P."/>
            <person name="Batzer M.A."/>
            <person name="Walker J.A."/>
            <person name="Konkel M.K."/>
            <person name="Harris R.S."/>
            <person name="Whittington C.M."/>
            <person name="Wong E.S."/>
            <person name="Gemmell N.J."/>
            <person name="Buschiazzo E."/>
            <person name="Vargas Jentzsch I.M."/>
            <person name="Merkel A."/>
            <person name="Schmitz J."/>
            <person name="Zemann A."/>
            <person name="Churakov G."/>
            <person name="Kriegs J.O."/>
            <person name="Brosius J."/>
            <person name="Murchison E.P."/>
            <person name="Sachidanandam R."/>
            <person name="Smith C."/>
            <person name="Hannon G.J."/>
            <person name="Tsend-Ayush E."/>
            <person name="McMillan D."/>
            <person name="Attenborough R."/>
            <person name="Rens W."/>
            <person name="Ferguson-Smith M."/>
            <person name="Lefevre C.M."/>
            <person name="Sharp J.A."/>
            <person name="Nicholas K.R."/>
            <person name="Ray D.A."/>
            <person name="Kube M."/>
            <person name="Reinhardt R."/>
            <person name="Pringle T.H."/>
            <person name="Taylor J."/>
            <person name="Jones R.C."/>
            <person name="Nixon B."/>
            <person name="Dacheux J.L."/>
            <person name="Niwa H."/>
            <person name="Sekita Y."/>
            <person name="Huang X."/>
            <person name="Stark A."/>
            <person name="Kheradpour P."/>
            <person name="Kellis M."/>
            <person name="Flicek P."/>
            <person name="Chen Y."/>
            <person name="Webber C."/>
            <person name="Hardison R."/>
            <person name="Nelson J."/>
            <person name="Hallsworth-Pepin K."/>
            <person name="Delehaunty K."/>
            <person name="Markovic C."/>
            <person name="Minx P."/>
            <person name="Feng Y."/>
            <person name="Kremitzki C."/>
            <person name="Mitreva M."/>
            <person name="Glasscock J."/>
            <person name="Wylie T."/>
            <person name="Wohldmann P."/>
            <person name="Thiru P."/>
            <person name="Nhan M.N."/>
            <person name="Pohl C.S."/>
            <person name="Smith S.M."/>
            <person name="Hou S."/>
            <person name="Nefedov M."/>
            <person name="de Jong P.J."/>
            <person name="Renfree M.B."/>
            <person name="Mardis E.R."/>
            <person name="Wilson R.K."/>
        </authorList>
    </citation>
    <scope>NUCLEOTIDE SEQUENCE [LARGE SCALE GENOMIC DNA]</scope>
    <source>
        <strain evidence="1 2">Glennie</strain>
    </source>
</reference>
<protein>
    <submittedName>
        <fullName evidence="1">Uncharacterized protein</fullName>
    </submittedName>
</protein>
<evidence type="ECO:0000313" key="2">
    <source>
        <dbReference type="Proteomes" id="UP000002279"/>
    </source>
</evidence>
<dbReference type="AlphaFoldDB" id="A0A6I8PCN5"/>
<reference evidence="1" key="2">
    <citation type="submission" date="2025-08" db="UniProtKB">
        <authorList>
            <consortium name="Ensembl"/>
        </authorList>
    </citation>
    <scope>IDENTIFICATION</scope>
    <source>
        <strain evidence="1">Glennie</strain>
    </source>
</reference>
<organism evidence="1 2">
    <name type="scientific">Ornithorhynchus anatinus</name>
    <name type="common">Duckbill platypus</name>
    <dbReference type="NCBI Taxonomy" id="9258"/>
    <lineage>
        <taxon>Eukaryota</taxon>
        <taxon>Metazoa</taxon>
        <taxon>Chordata</taxon>
        <taxon>Craniata</taxon>
        <taxon>Vertebrata</taxon>
        <taxon>Euteleostomi</taxon>
        <taxon>Mammalia</taxon>
        <taxon>Monotremata</taxon>
        <taxon>Ornithorhynchidae</taxon>
        <taxon>Ornithorhynchus</taxon>
    </lineage>
</organism>
<dbReference type="Ensembl" id="ENSOANT00000060634.1">
    <property type="protein sequence ID" value="ENSOANP00000050526.1"/>
    <property type="gene ID" value="ENSOANG00000047201.1"/>
</dbReference>
<sequence length="78" mass="8989">MLGFVKRLLCAEHCSKLIFQKLDTWTFSIQIACRKISFPIILEKYNLGLDQTATLTVIVAVKFWNLFCIYILSPNCCV</sequence>
<dbReference type="InParanoid" id="A0A6I8PCN5"/>
<evidence type="ECO:0000313" key="1">
    <source>
        <dbReference type="Ensembl" id="ENSOANP00000050526.1"/>
    </source>
</evidence>